<protein>
    <submittedName>
        <fullName evidence="1">Uncharacterized protein</fullName>
    </submittedName>
</protein>
<evidence type="ECO:0000313" key="1">
    <source>
        <dbReference type="EMBL" id="RCN51870.1"/>
    </source>
</evidence>
<keyword evidence="2" id="KW-1185">Reference proteome</keyword>
<reference evidence="1 2" key="1">
    <citation type="submission" date="2014-10" db="EMBL/GenBank/DDBJ databases">
        <title>Draft genome of the hookworm Ancylostoma caninum.</title>
        <authorList>
            <person name="Mitreva M."/>
        </authorList>
    </citation>
    <scope>NUCLEOTIDE SEQUENCE [LARGE SCALE GENOMIC DNA]</scope>
    <source>
        <strain evidence="1 2">Baltimore</strain>
    </source>
</reference>
<accession>A0A368H940</accession>
<evidence type="ECO:0000313" key="2">
    <source>
        <dbReference type="Proteomes" id="UP000252519"/>
    </source>
</evidence>
<name>A0A368H940_ANCCA</name>
<dbReference type="Proteomes" id="UP000252519">
    <property type="component" value="Unassembled WGS sequence"/>
</dbReference>
<comment type="caution">
    <text evidence="1">The sequence shown here is derived from an EMBL/GenBank/DDBJ whole genome shotgun (WGS) entry which is preliminary data.</text>
</comment>
<dbReference type="OrthoDB" id="10547604at2759"/>
<dbReference type="AlphaFoldDB" id="A0A368H940"/>
<proteinExistence type="predicted"/>
<gene>
    <name evidence="1" type="ORF">ANCCAN_01958</name>
</gene>
<dbReference type="EMBL" id="JOJR01000010">
    <property type="protein sequence ID" value="RCN51870.1"/>
    <property type="molecule type" value="Genomic_DNA"/>
</dbReference>
<sequence>MLFQRMDVPQWKTVPFADALVVPYLAKAATGTSAGAEPAAQLSALTVRGKRTSKRRSSVGADCRIVVRTVCRLRK</sequence>
<organism evidence="1 2">
    <name type="scientific">Ancylostoma caninum</name>
    <name type="common">Dog hookworm</name>
    <dbReference type="NCBI Taxonomy" id="29170"/>
    <lineage>
        <taxon>Eukaryota</taxon>
        <taxon>Metazoa</taxon>
        <taxon>Ecdysozoa</taxon>
        <taxon>Nematoda</taxon>
        <taxon>Chromadorea</taxon>
        <taxon>Rhabditida</taxon>
        <taxon>Rhabditina</taxon>
        <taxon>Rhabditomorpha</taxon>
        <taxon>Strongyloidea</taxon>
        <taxon>Ancylostomatidae</taxon>
        <taxon>Ancylostomatinae</taxon>
        <taxon>Ancylostoma</taxon>
    </lineage>
</organism>